<dbReference type="InterPro" id="IPR012337">
    <property type="entry name" value="RNaseH-like_sf"/>
</dbReference>
<keyword evidence="2" id="KW-0479">Metal-binding</keyword>
<evidence type="ECO:0000256" key="8">
    <source>
        <dbReference type="ARBA" id="ARBA00022932"/>
    </source>
</evidence>
<dbReference type="Gene3D" id="3.30.420.10">
    <property type="entry name" value="Ribonuclease H-like superfamily/Ribonuclease H"/>
    <property type="match status" value="1"/>
</dbReference>
<dbReference type="InterPro" id="IPR001584">
    <property type="entry name" value="Integrase_cat-core"/>
</dbReference>
<evidence type="ECO:0000259" key="11">
    <source>
        <dbReference type="PROSITE" id="PS50994"/>
    </source>
</evidence>
<keyword evidence="4" id="KW-0378">Hydrolase</keyword>
<proteinExistence type="predicted"/>
<name>A0A061F4C8_THECC</name>
<dbReference type="PANTHER" id="PTHR42648">
    <property type="entry name" value="TRANSPOSASE, PUTATIVE-RELATED"/>
    <property type="match status" value="1"/>
</dbReference>
<dbReference type="InterPro" id="IPR057670">
    <property type="entry name" value="SH3_retrovirus"/>
</dbReference>
<reference evidence="12 13" key="1">
    <citation type="journal article" date="2013" name="Genome Biol.">
        <title>The genome sequence of the most widely cultivated cacao type and its use to identify candidate genes regulating pod color.</title>
        <authorList>
            <person name="Motamayor J.C."/>
            <person name="Mockaitis K."/>
            <person name="Schmutz J."/>
            <person name="Haiminen N."/>
            <person name="Iii D.L."/>
            <person name="Cornejo O."/>
            <person name="Findley S.D."/>
            <person name="Zheng P."/>
            <person name="Utro F."/>
            <person name="Royaert S."/>
            <person name="Saski C."/>
            <person name="Jenkins J."/>
            <person name="Podicheti R."/>
            <person name="Zhao M."/>
            <person name="Scheffler B.E."/>
            <person name="Stack J.C."/>
            <person name="Feltus F.A."/>
            <person name="Mustiga G.M."/>
            <person name="Amores F."/>
            <person name="Phillips W."/>
            <person name="Marelli J.P."/>
            <person name="May G.D."/>
            <person name="Shapiro H."/>
            <person name="Ma J."/>
            <person name="Bustamante C.D."/>
            <person name="Schnell R.J."/>
            <person name="Main D."/>
            <person name="Gilbert D."/>
            <person name="Parida L."/>
            <person name="Kuhn D.N."/>
        </authorList>
    </citation>
    <scope>NUCLEOTIDE SEQUENCE [LARGE SCALE GENOMIC DNA]</scope>
    <source>
        <strain evidence="13">cv. Matina 1-6</strain>
    </source>
</reference>
<protein>
    <recommendedName>
        <fullName evidence="11">Integrase catalytic domain-containing protein</fullName>
    </recommendedName>
</protein>
<evidence type="ECO:0000256" key="4">
    <source>
        <dbReference type="ARBA" id="ARBA00022801"/>
    </source>
</evidence>
<feature type="region of interest" description="Disordered" evidence="10">
    <location>
        <begin position="46"/>
        <end position="96"/>
    </location>
</feature>
<keyword evidence="5" id="KW-0460">Magnesium</keyword>
<dbReference type="Pfam" id="PF25597">
    <property type="entry name" value="SH3_retrovirus"/>
    <property type="match status" value="1"/>
</dbReference>
<gene>
    <name evidence="12" type="ORF">TCM_024822</name>
</gene>
<dbReference type="GO" id="GO:0046872">
    <property type="term" value="F:metal ion binding"/>
    <property type="evidence" value="ECO:0007669"/>
    <property type="project" value="UniProtKB-KW"/>
</dbReference>
<evidence type="ECO:0000256" key="2">
    <source>
        <dbReference type="ARBA" id="ARBA00022723"/>
    </source>
</evidence>
<keyword evidence="13" id="KW-1185">Reference proteome</keyword>
<dbReference type="GO" id="GO:0006310">
    <property type="term" value="P:DNA recombination"/>
    <property type="evidence" value="ECO:0007669"/>
    <property type="project" value="UniProtKB-KW"/>
</dbReference>
<dbReference type="InterPro" id="IPR039537">
    <property type="entry name" value="Retrotran_Ty1/copia-like"/>
</dbReference>
<dbReference type="InterPro" id="IPR036397">
    <property type="entry name" value="RNaseH_sf"/>
</dbReference>
<keyword evidence="8" id="KW-0548">Nucleotidyltransferase</keyword>
<organism evidence="12 13">
    <name type="scientific">Theobroma cacao</name>
    <name type="common">Cacao</name>
    <name type="synonym">Cocoa</name>
    <dbReference type="NCBI Taxonomy" id="3641"/>
    <lineage>
        <taxon>Eukaryota</taxon>
        <taxon>Viridiplantae</taxon>
        <taxon>Streptophyta</taxon>
        <taxon>Embryophyta</taxon>
        <taxon>Tracheophyta</taxon>
        <taxon>Spermatophyta</taxon>
        <taxon>Magnoliopsida</taxon>
        <taxon>eudicotyledons</taxon>
        <taxon>Gunneridae</taxon>
        <taxon>Pentapetalae</taxon>
        <taxon>rosids</taxon>
        <taxon>malvids</taxon>
        <taxon>Malvales</taxon>
        <taxon>Malvaceae</taxon>
        <taxon>Byttnerioideae</taxon>
        <taxon>Theobroma</taxon>
    </lineage>
</organism>
<dbReference type="Pfam" id="PF00665">
    <property type="entry name" value="rve"/>
    <property type="match status" value="1"/>
</dbReference>
<keyword evidence="8" id="KW-0239">DNA-directed DNA polymerase</keyword>
<evidence type="ECO:0000313" key="12">
    <source>
        <dbReference type="EMBL" id="EOY09394.1"/>
    </source>
</evidence>
<dbReference type="AlphaFoldDB" id="A0A061F4C8"/>
<dbReference type="OMA" id="HHRIWKE"/>
<evidence type="ECO:0000256" key="9">
    <source>
        <dbReference type="ARBA" id="ARBA00023172"/>
    </source>
</evidence>
<feature type="domain" description="Integrase catalytic" evidence="11">
    <location>
        <begin position="148"/>
        <end position="314"/>
    </location>
</feature>
<dbReference type="Gramene" id="EOY09394">
    <property type="protein sequence ID" value="EOY09394"/>
    <property type="gene ID" value="TCM_024822"/>
</dbReference>
<dbReference type="GO" id="GO:0003964">
    <property type="term" value="F:RNA-directed DNA polymerase activity"/>
    <property type="evidence" value="ECO:0007669"/>
    <property type="project" value="UniProtKB-KW"/>
</dbReference>
<keyword evidence="7" id="KW-0695">RNA-directed DNA polymerase</keyword>
<dbReference type="eggNOG" id="KOG0017">
    <property type="taxonomic scope" value="Eukaryota"/>
</dbReference>
<evidence type="ECO:0000256" key="6">
    <source>
        <dbReference type="ARBA" id="ARBA00022908"/>
    </source>
</evidence>
<feature type="compositionally biased region" description="Low complexity" evidence="10">
    <location>
        <begin position="417"/>
        <end position="431"/>
    </location>
</feature>
<dbReference type="PROSITE" id="PS50994">
    <property type="entry name" value="INTEGRASE"/>
    <property type="match status" value="1"/>
</dbReference>
<evidence type="ECO:0000256" key="1">
    <source>
        <dbReference type="ARBA" id="ARBA00022722"/>
    </source>
</evidence>
<feature type="compositionally biased region" description="Basic and acidic residues" evidence="10">
    <location>
        <begin position="46"/>
        <end position="66"/>
    </location>
</feature>
<feature type="compositionally biased region" description="Basic and acidic residues" evidence="10">
    <location>
        <begin position="82"/>
        <end position="96"/>
    </location>
</feature>
<keyword evidence="1" id="KW-0540">Nuclease</keyword>
<keyword evidence="9" id="KW-0233">DNA recombination</keyword>
<dbReference type="GO" id="GO:0003676">
    <property type="term" value="F:nucleic acid binding"/>
    <property type="evidence" value="ECO:0007669"/>
    <property type="project" value="InterPro"/>
</dbReference>
<evidence type="ECO:0000256" key="5">
    <source>
        <dbReference type="ARBA" id="ARBA00022842"/>
    </source>
</evidence>
<feature type="region of interest" description="Disordered" evidence="10">
    <location>
        <begin position="408"/>
        <end position="431"/>
    </location>
</feature>
<accession>A0A061F4C8</accession>
<dbReference type="InParanoid" id="A0A061F4C8"/>
<dbReference type="PANTHER" id="PTHR42648:SF11">
    <property type="entry name" value="TRANSPOSON TY4-P GAG-POL POLYPROTEIN"/>
    <property type="match status" value="1"/>
</dbReference>
<feature type="compositionally biased region" description="Basic residues" evidence="10">
    <location>
        <begin position="72"/>
        <end position="81"/>
    </location>
</feature>
<keyword evidence="8" id="KW-0808">Transferase</keyword>
<dbReference type="STRING" id="3641.A0A061F4C8"/>
<evidence type="ECO:0000256" key="10">
    <source>
        <dbReference type="SAM" id="MobiDB-lite"/>
    </source>
</evidence>
<dbReference type="GO" id="GO:0015074">
    <property type="term" value="P:DNA integration"/>
    <property type="evidence" value="ECO:0007669"/>
    <property type="project" value="UniProtKB-KW"/>
</dbReference>
<keyword evidence="6" id="KW-0229">DNA integration</keyword>
<sequence length="431" mass="49368">MAKVLRSLTPKFDHVVVAIEESHDLSDYFFDELMSSLQAHEERLNKAQDKGEEKAFQVKKEADKFENSGGRGRGRSGFHGRGHGERKGRERSTDQRQIKSNIQCYYRKKISHKRIDCWLKQKDDYKHDEQKHVHFIKKTEVEIGKSWRASNCLELVHVDLCGPMDTESFGGSKYFLLFIDDYSQKIWVFFLKFKFETFDNFKKFKTEVENQSGCNINVLSTDRGGEFVSNEFNNFCEEQGIRRELSAPYTPKQNGAAKRKNRTIVEMATSLLVAKGLPNQFRAEAVATTAYLLNVFPTRAVLNCTPYEAWRGMRPWVSYLRVFGCIAYALVKSQTQHKLDEKSEKCIFLGYSSQSKAYRLYNSKNGKIIISRDVIFNEDASWDWSSDGNVAKKQPPIHIEALEIGDPVPARSDATANSNSPSLSPNSNNLT</sequence>
<dbReference type="SUPFAM" id="SSF53098">
    <property type="entry name" value="Ribonuclease H-like"/>
    <property type="match status" value="1"/>
</dbReference>
<evidence type="ECO:0000313" key="13">
    <source>
        <dbReference type="Proteomes" id="UP000026915"/>
    </source>
</evidence>
<evidence type="ECO:0000256" key="7">
    <source>
        <dbReference type="ARBA" id="ARBA00022918"/>
    </source>
</evidence>
<dbReference type="HOGENOM" id="CLU_636810_0_0_1"/>
<dbReference type="Proteomes" id="UP000026915">
    <property type="component" value="Chromosome 5"/>
</dbReference>
<evidence type="ECO:0000256" key="3">
    <source>
        <dbReference type="ARBA" id="ARBA00022759"/>
    </source>
</evidence>
<dbReference type="EMBL" id="CM001883">
    <property type="protein sequence ID" value="EOY09394.1"/>
    <property type="molecule type" value="Genomic_DNA"/>
</dbReference>
<keyword evidence="3" id="KW-0255">Endonuclease</keyword>
<dbReference type="GO" id="GO:0016787">
    <property type="term" value="F:hydrolase activity"/>
    <property type="evidence" value="ECO:0007669"/>
    <property type="project" value="UniProtKB-KW"/>
</dbReference>
<dbReference type="GO" id="GO:0004519">
    <property type="term" value="F:endonuclease activity"/>
    <property type="evidence" value="ECO:0007669"/>
    <property type="project" value="UniProtKB-KW"/>
</dbReference>
<dbReference type="GO" id="GO:0003887">
    <property type="term" value="F:DNA-directed DNA polymerase activity"/>
    <property type="evidence" value="ECO:0007669"/>
    <property type="project" value="UniProtKB-KW"/>
</dbReference>